<keyword evidence="1" id="KW-0805">Transcription regulation</keyword>
<dbReference type="InterPro" id="IPR046532">
    <property type="entry name" value="DUF6597"/>
</dbReference>
<name>A0ABU3H2G3_9BACL</name>
<evidence type="ECO:0000259" key="4">
    <source>
        <dbReference type="PROSITE" id="PS01124"/>
    </source>
</evidence>
<dbReference type="Pfam" id="PF12833">
    <property type="entry name" value="HTH_18"/>
    <property type="match status" value="1"/>
</dbReference>
<comment type="caution">
    <text evidence="5">The sequence shown here is derived from an EMBL/GenBank/DDBJ whole genome shotgun (WGS) entry which is preliminary data.</text>
</comment>
<keyword evidence="6" id="KW-1185">Reference proteome</keyword>
<dbReference type="PROSITE" id="PS01124">
    <property type="entry name" value="HTH_ARAC_FAMILY_2"/>
    <property type="match status" value="1"/>
</dbReference>
<feature type="domain" description="HTH araC/xylS-type" evidence="4">
    <location>
        <begin position="167"/>
        <end position="269"/>
    </location>
</feature>
<evidence type="ECO:0000313" key="6">
    <source>
        <dbReference type="Proteomes" id="UP001248709"/>
    </source>
</evidence>
<dbReference type="InterPro" id="IPR018060">
    <property type="entry name" value="HTH_AraC"/>
</dbReference>
<gene>
    <name evidence="5" type="ORF">J2Z22_000532</name>
</gene>
<keyword evidence="2" id="KW-0238">DNA-binding</keyword>
<dbReference type="SMART" id="SM00342">
    <property type="entry name" value="HTH_ARAC"/>
    <property type="match status" value="1"/>
</dbReference>
<proteinExistence type="predicted"/>
<dbReference type="PANTHER" id="PTHR46796">
    <property type="entry name" value="HTH-TYPE TRANSCRIPTIONAL ACTIVATOR RHAS-RELATED"/>
    <property type="match status" value="1"/>
</dbReference>
<evidence type="ECO:0000256" key="2">
    <source>
        <dbReference type="ARBA" id="ARBA00023125"/>
    </source>
</evidence>
<dbReference type="Proteomes" id="UP001248709">
    <property type="component" value="Unassembled WGS sequence"/>
</dbReference>
<evidence type="ECO:0000313" key="5">
    <source>
        <dbReference type="EMBL" id="MDT3425019.1"/>
    </source>
</evidence>
<dbReference type="EMBL" id="JAUSUY010000002">
    <property type="protein sequence ID" value="MDT3425019.1"/>
    <property type="molecule type" value="Genomic_DNA"/>
</dbReference>
<dbReference type="Pfam" id="PF20240">
    <property type="entry name" value="DUF6597"/>
    <property type="match status" value="1"/>
</dbReference>
<dbReference type="InterPro" id="IPR050204">
    <property type="entry name" value="AraC_XylS_family_regulators"/>
</dbReference>
<keyword evidence="3" id="KW-0804">Transcription</keyword>
<protein>
    <submittedName>
        <fullName evidence="5">AraC-like DNA-binding protein</fullName>
    </submittedName>
</protein>
<dbReference type="PANTHER" id="PTHR46796:SF13">
    <property type="entry name" value="HTH-TYPE TRANSCRIPTIONAL ACTIVATOR RHAS"/>
    <property type="match status" value="1"/>
</dbReference>
<dbReference type="RefSeq" id="WP_025700364.1">
    <property type="nucleotide sequence ID" value="NZ_JAUSUY010000002.1"/>
</dbReference>
<evidence type="ECO:0000256" key="1">
    <source>
        <dbReference type="ARBA" id="ARBA00023015"/>
    </source>
</evidence>
<dbReference type="Gene3D" id="1.10.10.60">
    <property type="entry name" value="Homeodomain-like"/>
    <property type="match status" value="1"/>
</dbReference>
<organism evidence="5 6">
    <name type="scientific">Paenibacillus forsythiae</name>
    <dbReference type="NCBI Taxonomy" id="365616"/>
    <lineage>
        <taxon>Bacteria</taxon>
        <taxon>Bacillati</taxon>
        <taxon>Bacillota</taxon>
        <taxon>Bacilli</taxon>
        <taxon>Bacillales</taxon>
        <taxon>Paenibacillaceae</taxon>
        <taxon>Paenibacillus</taxon>
    </lineage>
</organism>
<accession>A0ABU3H2G3</accession>
<reference evidence="5 6" key="1">
    <citation type="submission" date="2023-07" db="EMBL/GenBank/DDBJ databases">
        <title>Genomic Encyclopedia of Type Strains, Phase IV (KMG-IV): sequencing the most valuable type-strain genomes for metagenomic binning, comparative biology and taxonomic classification.</title>
        <authorList>
            <person name="Goeker M."/>
        </authorList>
    </citation>
    <scope>NUCLEOTIDE SEQUENCE [LARGE SCALE GENOMIC DNA]</scope>
    <source>
        <strain evidence="5 6">T98</strain>
    </source>
</reference>
<sequence length="276" mass="32137">MSLTKRYNLKYRPHQPSFEKSLSTYMEYIDPVPSLLSGGIQYYGYHLDALNSDRIFVLPDGCIDIVICCYPDNPSGNICGSIVRRRQGIFVRSDCDYFTIRFLPGYAEQFLKFPVSEFTENEIPVQNVLPHAAELLEMIASRPTFKERIHAFESFCRQYYREQLEVPNLVQYLTDKIFASRGTLQIGELSAETGYSTRYMHKTFERYVGVSPKLFSRIIRFQHVLNALEEPDKGTAFSRILELGYFDQNHFIKEFKEFSAVTPKKYMQQSSEQPLI</sequence>
<evidence type="ECO:0000256" key="3">
    <source>
        <dbReference type="ARBA" id="ARBA00023163"/>
    </source>
</evidence>